<protein>
    <submittedName>
        <fullName evidence="2">PpGpp synthetase/RelA/SpoT-type nucleotidyltranferase</fullName>
    </submittedName>
</protein>
<reference evidence="3" key="1">
    <citation type="submission" date="2017-08" db="EMBL/GenBank/DDBJ databases">
        <authorList>
            <person name="Varghese N."/>
            <person name="Submissions S."/>
        </authorList>
    </citation>
    <scope>NUCLEOTIDE SEQUENCE [LARGE SCALE GENOMIC DNA]</scope>
    <source>
        <strain evidence="3">JA276</strain>
    </source>
</reference>
<dbReference type="RefSeq" id="WP_097071121.1">
    <property type="nucleotide sequence ID" value="NZ_OBMT01000015.1"/>
</dbReference>
<dbReference type="PANTHER" id="PTHR41773:SF1">
    <property type="entry name" value="RELA_SPOT DOMAIN-CONTAINING PROTEIN"/>
    <property type="match status" value="1"/>
</dbReference>
<dbReference type="InterPro" id="IPR043519">
    <property type="entry name" value="NT_sf"/>
</dbReference>
<dbReference type="InterPro" id="IPR007685">
    <property type="entry name" value="RelA_SpoT"/>
</dbReference>
<organism evidence="2 3">
    <name type="scientific">Rhodobacter maris</name>
    <dbReference type="NCBI Taxonomy" id="446682"/>
    <lineage>
        <taxon>Bacteria</taxon>
        <taxon>Pseudomonadati</taxon>
        <taxon>Pseudomonadota</taxon>
        <taxon>Alphaproteobacteria</taxon>
        <taxon>Rhodobacterales</taxon>
        <taxon>Rhodobacter group</taxon>
        <taxon>Rhodobacter</taxon>
    </lineage>
</organism>
<gene>
    <name evidence="2" type="ORF">SAMN05877831_11568</name>
</gene>
<evidence type="ECO:0000313" key="3">
    <source>
        <dbReference type="Proteomes" id="UP000219111"/>
    </source>
</evidence>
<dbReference type="AlphaFoldDB" id="A0A285T710"/>
<evidence type="ECO:0000259" key="1">
    <source>
        <dbReference type="SMART" id="SM00954"/>
    </source>
</evidence>
<dbReference type="CDD" id="cd05399">
    <property type="entry name" value="NT_Rel-Spo_like"/>
    <property type="match status" value="1"/>
</dbReference>
<proteinExistence type="predicted"/>
<dbReference type="Proteomes" id="UP000219111">
    <property type="component" value="Unassembled WGS sequence"/>
</dbReference>
<evidence type="ECO:0000313" key="2">
    <source>
        <dbReference type="EMBL" id="SOC17183.1"/>
    </source>
</evidence>
<dbReference type="EMBL" id="OBMT01000015">
    <property type="protein sequence ID" value="SOC17183.1"/>
    <property type="molecule type" value="Genomic_DNA"/>
</dbReference>
<dbReference type="OrthoDB" id="9801824at2"/>
<dbReference type="Gene3D" id="3.30.460.10">
    <property type="entry name" value="Beta Polymerase, domain 2"/>
    <property type="match status" value="1"/>
</dbReference>
<sequence length="225" mass="26121">MSGELLEHEELLKHYDKMRHDLKTFMNGVVDYIGEHPDLKRPGAEIVHSFKSRLKDREHLRRKITRKKNDGREITAANLFTEVTDLAGVRIMHLFQEHFTHIDAVIRKRIADGDWVLGERARAYTWDPESAEYFSKFDLDVIQKPTNYTSVHYLIKPRADSPICCEVQVRTLFEEIWGEVDHQINYPVPTNDLACQEQIKVLSKIVGAGSRLLDSLNRVNQAAKR</sequence>
<dbReference type="SUPFAM" id="SSF81301">
    <property type="entry name" value="Nucleotidyltransferase"/>
    <property type="match status" value="1"/>
</dbReference>
<accession>A0A285T710</accession>
<dbReference type="PANTHER" id="PTHR41773">
    <property type="entry name" value="GTP PYROPHOSPHATASE-RELATED"/>
    <property type="match status" value="1"/>
</dbReference>
<name>A0A285T710_9RHOB</name>
<dbReference type="SMART" id="SM00954">
    <property type="entry name" value="RelA_SpoT"/>
    <property type="match status" value="1"/>
</dbReference>
<dbReference type="GO" id="GO:0015969">
    <property type="term" value="P:guanosine tetraphosphate metabolic process"/>
    <property type="evidence" value="ECO:0007669"/>
    <property type="project" value="InterPro"/>
</dbReference>
<feature type="domain" description="RelA/SpoT" evidence="1">
    <location>
        <begin position="52"/>
        <end position="192"/>
    </location>
</feature>
<keyword evidence="3" id="KW-1185">Reference proteome</keyword>
<dbReference type="Pfam" id="PF04607">
    <property type="entry name" value="RelA_SpoT"/>
    <property type="match status" value="1"/>
</dbReference>